<evidence type="ECO:0000256" key="6">
    <source>
        <dbReference type="ARBA" id="ARBA00022827"/>
    </source>
</evidence>
<dbReference type="SUPFAM" id="SSF143631">
    <property type="entry name" value="ApbE-like"/>
    <property type="match status" value="1"/>
</dbReference>
<evidence type="ECO:0000256" key="5">
    <source>
        <dbReference type="ARBA" id="ARBA00022723"/>
    </source>
</evidence>
<organism evidence="12 13">
    <name type="scientific">Undibacterium fentianense</name>
    <dbReference type="NCBI Taxonomy" id="2828728"/>
    <lineage>
        <taxon>Bacteria</taxon>
        <taxon>Pseudomonadati</taxon>
        <taxon>Pseudomonadota</taxon>
        <taxon>Betaproteobacteria</taxon>
        <taxon>Burkholderiales</taxon>
        <taxon>Oxalobacteraceae</taxon>
        <taxon>Undibacterium</taxon>
    </lineage>
</organism>
<evidence type="ECO:0000256" key="3">
    <source>
        <dbReference type="ARBA" id="ARBA00022630"/>
    </source>
</evidence>
<comment type="catalytic activity">
    <reaction evidence="9 10">
        <text>L-threonyl-[protein] + FAD = FMN-L-threonyl-[protein] + AMP + H(+)</text>
        <dbReference type="Rhea" id="RHEA:36847"/>
        <dbReference type="Rhea" id="RHEA-COMP:11060"/>
        <dbReference type="Rhea" id="RHEA-COMP:11061"/>
        <dbReference type="ChEBI" id="CHEBI:15378"/>
        <dbReference type="ChEBI" id="CHEBI:30013"/>
        <dbReference type="ChEBI" id="CHEBI:57692"/>
        <dbReference type="ChEBI" id="CHEBI:74257"/>
        <dbReference type="ChEBI" id="CHEBI:456215"/>
        <dbReference type="EC" id="2.7.1.180"/>
    </reaction>
</comment>
<accession>A0A941E279</accession>
<keyword evidence="13" id="KW-1185">Reference proteome</keyword>
<proteinExistence type="inferred from homology"/>
<comment type="caution">
    <text evidence="12">The sequence shown here is derived from an EMBL/GenBank/DDBJ whole genome shotgun (WGS) entry which is preliminary data.</text>
</comment>
<dbReference type="PIRSF" id="PIRSF006268">
    <property type="entry name" value="ApbE"/>
    <property type="match status" value="1"/>
</dbReference>
<reference evidence="12" key="1">
    <citation type="submission" date="2021-04" db="EMBL/GenBank/DDBJ databases">
        <title>novel species isolated from subtropical streams in China.</title>
        <authorList>
            <person name="Lu H."/>
        </authorList>
    </citation>
    <scope>NUCLEOTIDE SEQUENCE</scope>
    <source>
        <strain evidence="12">FT137W</strain>
    </source>
</reference>
<dbReference type="InterPro" id="IPR024932">
    <property type="entry name" value="ApbE"/>
</dbReference>
<dbReference type="PANTHER" id="PTHR30040">
    <property type="entry name" value="THIAMINE BIOSYNTHESIS LIPOPROTEIN APBE"/>
    <property type="match status" value="1"/>
</dbReference>
<dbReference type="EMBL" id="JAGSPJ010000001">
    <property type="protein sequence ID" value="MBR7799304.1"/>
    <property type="molecule type" value="Genomic_DNA"/>
</dbReference>
<dbReference type="Gene3D" id="3.10.520.10">
    <property type="entry name" value="ApbE-like domains"/>
    <property type="match status" value="1"/>
</dbReference>
<keyword evidence="3 10" id="KW-0285">Flavoprotein</keyword>
<keyword evidence="7 10" id="KW-0460">Magnesium</keyword>
<dbReference type="PANTHER" id="PTHR30040:SF2">
    <property type="entry name" value="FAD:PROTEIN FMN TRANSFERASE"/>
    <property type="match status" value="1"/>
</dbReference>
<evidence type="ECO:0000256" key="4">
    <source>
        <dbReference type="ARBA" id="ARBA00022679"/>
    </source>
</evidence>
<evidence type="ECO:0000313" key="12">
    <source>
        <dbReference type="EMBL" id="MBR7799304.1"/>
    </source>
</evidence>
<evidence type="ECO:0000256" key="1">
    <source>
        <dbReference type="ARBA" id="ARBA00011955"/>
    </source>
</evidence>
<protein>
    <recommendedName>
        <fullName evidence="2 10">FAD:protein FMN transferase</fullName>
        <ecNumber evidence="1 10">2.7.1.180</ecNumber>
    </recommendedName>
    <alternativeName>
        <fullName evidence="8 10">Flavin transferase</fullName>
    </alternativeName>
</protein>
<dbReference type="Proteomes" id="UP000678545">
    <property type="component" value="Unassembled WGS sequence"/>
</dbReference>
<dbReference type="AlphaFoldDB" id="A0A941E279"/>
<dbReference type="GO" id="GO:0016740">
    <property type="term" value="F:transferase activity"/>
    <property type="evidence" value="ECO:0007669"/>
    <property type="project" value="UniProtKB-UniRule"/>
</dbReference>
<keyword evidence="6 10" id="KW-0274">FAD</keyword>
<evidence type="ECO:0000256" key="9">
    <source>
        <dbReference type="ARBA" id="ARBA00048540"/>
    </source>
</evidence>
<sequence length="312" mass="34430">MMSIHRHPFKAMACDCEIVIASQPDSATPSSNNTNGDSAESLAVKCAIEEVLRIQQKYSRYSDMSVISQINQAAGYAPVEVDTETWSLLNYADILYRSSRGRFDITAGVLRQVWRFDEARLPSEADLAAYQNLIGWTDVERHDQQIKLPKVGMELDFGGFGKEYAVDRAAQKLMENGIKSGYVNLGGDLRVIGPKPDGSDWQIGIQNPRAPEQILATMPIAQGALATSGDYQRYFDLDGQRYCHILNPQTGWPVRYWRSISVTAPLASMAGSCTTIAMLLEADGLEFLEQAGVNYLAVDHAGLIYQTKPLGP</sequence>
<dbReference type="RefSeq" id="WP_212674397.1">
    <property type="nucleotide sequence ID" value="NZ_JAGSPJ010000001.1"/>
</dbReference>
<dbReference type="GO" id="GO:0046872">
    <property type="term" value="F:metal ion binding"/>
    <property type="evidence" value="ECO:0007669"/>
    <property type="project" value="UniProtKB-UniRule"/>
</dbReference>
<dbReference type="InterPro" id="IPR003374">
    <property type="entry name" value="ApbE-like_sf"/>
</dbReference>
<evidence type="ECO:0000256" key="2">
    <source>
        <dbReference type="ARBA" id="ARBA00016337"/>
    </source>
</evidence>
<evidence type="ECO:0000256" key="11">
    <source>
        <dbReference type="PIRSR" id="PIRSR006268-2"/>
    </source>
</evidence>
<evidence type="ECO:0000313" key="13">
    <source>
        <dbReference type="Proteomes" id="UP000678545"/>
    </source>
</evidence>
<comment type="similarity">
    <text evidence="10">Belongs to the ApbE family.</text>
</comment>
<dbReference type="EC" id="2.7.1.180" evidence="1 10"/>
<feature type="binding site" evidence="11">
    <location>
        <position position="159"/>
    </location>
    <ligand>
        <name>Mg(2+)</name>
        <dbReference type="ChEBI" id="CHEBI:18420"/>
    </ligand>
</feature>
<name>A0A941E279_9BURK</name>
<keyword evidence="5 10" id="KW-0479">Metal-binding</keyword>
<dbReference type="Pfam" id="PF02424">
    <property type="entry name" value="ApbE"/>
    <property type="match status" value="1"/>
</dbReference>
<comment type="cofactor">
    <cofactor evidence="11">
        <name>Mg(2+)</name>
        <dbReference type="ChEBI" id="CHEBI:18420"/>
    </cofactor>
    <cofactor evidence="11">
        <name>Mn(2+)</name>
        <dbReference type="ChEBI" id="CHEBI:29035"/>
    </cofactor>
    <text evidence="11">Magnesium. Can also use manganese.</text>
</comment>
<keyword evidence="4 10" id="KW-0808">Transferase</keyword>
<evidence type="ECO:0000256" key="10">
    <source>
        <dbReference type="PIRNR" id="PIRNR006268"/>
    </source>
</evidence>
<evidence type="ECO:0000256" key="8">
    <source>
        <dbReference type="ARBA" id="ARBA00031306"/>
    </source>
</evidence>
<feature type="binding site" evidence="11">
    <location>
        <position position="275"/>
    </location>
    <ligand>
        <name>Mg(2+)</name>
        <dbReference type="ChEBI" id="CHEBI:18420"/>
    </ligand>
</feature>
<evidence type="ECO:0000256" key="7">
    <source>
        <dbReference type="ARBA" id="ARBA00022842"/>
    </source>
</evidence>
<gene>
    <name evidence="12" type="ORF">KDM90_04760</name>
</gene>